<feature type="domain" description="Tyrosine-protein phosphatase" evidence="1">
    <location>
        <begin position="207"/>
        <end position="398"/>
    </location>
</feature>
<dbReference type="GO" id="GO:0009653">
    <property type="term" value="P:anatomical structure morphogenesis"/>
    <property type="evidence" value="ECO:0007669"/>
    <property type="project" value="UniProtKB-ARBA"/>
</dbReference>
<evidence type="ECO:0000259" key="2">
    <source>
        <dbReference type="PROSITE" id="PS50056"/>
    </source>
</evidence>
<reference evidence="3 4" key="1">
    <citation type="journal article" date="2008" name="Nature">
        <title>The genome of the model beetle and pest Tribolium castaneum.</title>
        <authorList>
            <consortium name="Tribolium Genome Sequencing Consortium"/>
            <person name="Richards S."/>
            <person name="Gibbs R.A."/>
            <person name="Weinstock G.M."/>
            <person name="Brown S.J."/>
            <person name="Denell R."/>
            <person name="Beeman R.W."/>
            <person name="Gibbs R."/>
            <person name="Beeman R.W."/>
            <person name="Brown S.J."/>
            <person name="Bucher G."/>
            <person name="Friedrich M."/>
            <person name="Grimmelikhuijzen C.J."/>
            <person name="Klingler M."/>
            <person name="Lorenzen M."/>
            <person name="Richards S."/>
            <person name="Roth S."/>
            <person name="Schroder R."/>
            <person name="Tautz D."/>
            <person name="Zdobnov E.M."/>
            <person name="Muzny D."/>
            <person name="Gibbs R.A."/>
            <person name="Weinstock G.M."/>
            <person name="Attaway T."/>
            <person name="Bell S."/>
            <person name="Buhay C.J."/>
            <person name="Chandrabose M.N."/>
            <person name="Chavez D."/>
            <person name="Clerk-Blankenburg K.P."/>
            <person name="Cree A."/>
            <person name="Dao M."/>
            <person name="Davis C."/>
            <person name="Chacko J."/>
            <person name="Dinh H."/>
            <person name="Dugan-Rocha S."/>
            <person name="Fowler G."/>
            <person name="Garner T.T."/>
            <person name="Garnes J."/>
            <person name="Gnirke A."/>
            <person name="Hawes A."/>
            <person name="Hernandez J."/>
            <person name="Hines S."/>
            <person name="Holder M."/>
            <person name="Hume J."/>
            <person name="Jhangiani S.N."/>
            <person name="Joshi V."/>
            <person name="Khan Z.M."/>
            <person name="Jackson L."/>
            <person name="Kovar C."/>
            <person name="Kowis A."/>
            <person name="Lee S."/>
            <person name="Lewis L.R."/>
            <person name="Margolis J."/>
            <person name="Morgan M."/>
            <person name="Nazareth L.V."/>
            <person name="Nguyen N."/>
            <person name="Okwuonu G."/>
            <person name="Parker D."/>
            <person name="Richards S."/>
            <person name="Ruiz S.J."/>
            <person name="Santibanez J."/>
            <person name="Savard J."/>
            <person name="Scherer S.E."/>
            <person name="Schneider B."/>
            <person name="Sodergren E."/>
            <person name="Tautz D."/>
            <person name="Vattahil S."/>
            <person name="Villasana D."/>
            <person name="White C.S."/>
            <person name="Wright R."/>
            <person name="Park Y."/>
            <person name="Beeman R.W."/>
            <person name="Lord J."/>
            <person name="Oppert B."/>
            <person name="Lorenzen M."/>
            <person name="Brown S."/>
            <person name="Wang L."/>
            <person name="Savard J."/>
            <person name="Tautz D."/>
            <person name="Richards S."/>
            <person name="Weinstock G."/>
            <person name="Gibbs R.A."/>
            <person name="Liu Y."/>
            <person name="Worley K."/>
            <person name="Weinstock G."/>
            <person name="Elsik C.G."/>
            <person name="Reese J.T."/>
            <person name="Elhaik E."/>
            <person name="Landan G."/>
            <person name="Graur D."/>
            <person name="Arensburger P."/>
            <person name="Atkinson P."/>
            <person name="Beeman R.W."/>
            <person name="Beidler J."/>
            <person name="Brown S.J."/>
            <person name="Demuth J.P."/>
            <person name="Drury D.W."/>
            <person name="Du Y.Z."/>
            <person name="Fujiwara H."/>
            <person name="Lorenzen M."/>
            <person name="Maselli V."/>
            <person name="Osanai M."/>
            <person name="Park Y."/>
            <person name="Robertson H.M."/>
            <person name="Tu Z."/>
            <person name="Wang J.J."/>
            <person name="Wang S."/>
            <person name="Richards S."/>
            <person name="Song H."/>
            <person name="Zhang L."/>
            <person name="Sodergren E."/>
            <person name="Werner D."/>
            <person name="Stanke M."/>
            <person name="Morgenstern B."/>
            <person name="Solovyev V."/>
            <person name="Kosarev P."/>
            <person name="Brown G."/>
            <person name="Chen H.C."/>
            <person name="Ermolaeva O."/>
            <person name="Hlavina W."/>
            <person name="Kapustin Y."/>
            <person name="Kiryutin B."/>
            <person name="Kitts P."/>
            <person name="Maglott D."/>
            <person name="Pruitt K."/>
            <person name="Sapojnikov V."/>
            <person name="Souvorov A."/>
            <person name="Mackey A.J."/>
            <person name="Waterhouse R.M."/>
            <person name="Wyder S."/>
            <person name="Zdobnov E.M."/>
            <person name="Zdobnov E.M."/>
            <person name="Wyder S."/>
            <person name="Kriventseva E.V."/>
            <person name="Kadowaki T."/>
            <person name="Bork P."/>
            <person name="Aranda M."/>
            <person name="Bao R."/>
            <person name="Beermann A."/>
            <person name="Berns N."/>
            <person name="Bolognesi R."/>
            <person name="Bonneton F."/>
            <person name="Bopp D."/>
            <person name="Brown S.J."/>
            <person name="Bucher G."/>
            <person name="Butts T."/>
            <person name="Chaumot A."/>
            <person name="Denell R.E."/>
            <person name="Ferrier D.E."/>
            <person name="Friedrich M."/>
            <person name="Gordon C.M."/>
            <person name="Jindra M."/>
            <person name="Klingler M."/>
            <person name="Lan Q."/>
            <person name="Lattorff H.M."/>
            <person name="Laudet V."/>
            <person name="von Levetsow C."/>
            <person name="Liu Z."/>
            <person name="Lutz R."/>
            <person name="Lynch J.A."/>
            <person name="da Fonseca R.N."/>
            <person name="Posnien N."/>
            <person name="Reuter R."/>
            <person name="Roth S."/>
            <person name="Savard J."/>
            <person name="Schinko J.B."/>
            <person name="Schmitt C."/>
            <person name="Schoppmeier M."/>
            <person name="Schroder R."/>
            <person name="Shippy T.D."/>
            <person name="Simonnet F."/>
            <person name="Marques-Souza H."/>
            <person name="Tautz D."/>
            <person name="Tomoyasu Y."/>
            <person name="Trauner J."/>
            <person name="Van der Zee M."/>
            <person name="Vervoort M."/>
            <person name="Wittkopp N."/>
            <person name="Wimmer E.A."/>
            <person name="Yang X."/>
            <person name="Jones A.K."/>
            <person name="Sattelle D.B."/>
            <person name="Ebert P.R."/>
            <person name="Nelson D."/>
            <person name="Scott J.G."/>
            <person name="Beeman R.W."/>
            <person name="Muthukrishnan S."/>
            <person name="Kramer K.J."/>
            <person name="Arakane Y."/>
            <person name="Beeman R.W."/>
            <person name="Zhu Q."/>
            <person name="Hogenkamp D."/>
            <person name="Dixit R."/>
            <person name="Oppert B."/>
            <person name="Jiang H."/>
            <person name="Zou Z."/>
            <person name="Marshall J."/>
            <person name="Elpidina E."/>
            <person name="Vinokurov K."/>
            <person name="Oppert C."/>
            <person name="Zou Z."/>
            <person name="Evans J."/>
            <person name="Lu Z."/>
            <person name="Zhao P."/>
            <person name="Sumathipala N."/>
            <person name="Altincicek B."/>
            <person name="Vilcinskas A."/>
            <person name="Williams M."/>
            <person name="Hultmark D."/>
            <person name="Hetru C."/>
            <person name="Jiang H."/>
            <person name="Grimmelikhuijzen C.J."/>
            <person name="Hauser F."/>
            <person name="Cazzamali G."/>
            <person name="Williamson M."/>
            <person name="Park Y."/>
            <person name="Li B."/>
            <person name="Tanaka Y."/>
            <person name="Predel R."/>
            <person name="Neupert S."/>
            <person name="Schachtner J."/>
            <person name="Verleyen P."/>
            <person name="Raible F."/>
            <person name="Bork P."/>
            <person name="Friedrich M."/>
            <person name="Walden K.K."/>
            <person name="Robertson H.M."/>
            <person name="Angeli S."/>
            <person name="Foret S."/>
            <person name="Bucher G."/>
            <person name="Schuetz S."/>
            <person name="Maleszka R."/>
            <person name="Wimmer E.A."/>
            <person name="Beeman R.W."/>
            <person name="Lorenzen M."/>
            <person name="Tomoyasu Y."/>
            <person name="Miller S.C."/>
            <person name="Grossmann D."/>
            <person name="Bucher G."/>
        </authorList>
    </citation>
    <scope>NUCLEOTIDE SEQUENCE [LARGE SCALE GENOMIC DNA]</scope>
    <source>
        <strain evidence="3 4">Georgia GA2</strain>
    </source>
</reference>
<accession>A0A139WI40</accession>
<gene>
    <name evidence="3" type="primary">AUGUSTUS-3.0.2_33057</name>
    <name evidence="3" type="ORF">TcasGA2_TC033057</name>
</gene>
<dbReference type="Proteomes" id="UP000007266">
    <property type="component" value="Linkage group 5"/>
</dbReference>
<dbReference type="PANTHER" id="PTHR19134">
    <property type="entry name" value="RECEPTOR-TYPE TYROSINE-PROTEIN PHOSPHATASE"/>
    <property type="match status" value="1"/>
</dbReference>
<dbReference type="CDD" id="cd00047">
    <property type="entry name" value="PTPc"/>
    <property type="match status" value="1"/>
</dbReference>
<reference evidence="3 4" key="2">
    <citation type="journal article" date="2010" name="Nucleic Acids Res.">
        <title>BeetleBase in 2010: revisions to provide comprehensive genomic information for Tribolium castaneum.</title>
        <authorList>
            <person name="Kim H.S."/>
            <person name="Murphy T."/>
            <person name="Xia J."/>
            <person name="Caragea D."/>
            <person name="Park Y."/>
            <person name="Beeman R.W."/>
            <person name="Lorenzen M.D."/>
            <person name="Butcher S."/>
            <person name="Manak J.R."/>
            <person name="Brown S.J."/>
        </authorList>
    </citation>
    <scope>GENOME REANNOTATION</scope>
    <source>
        <strain evidence="3 4">Georgia GA2</strain>
    </source>
</reference>
<feature type="domain" description="Tyrosine specific protein phosphatases" evidence="2">
    <location>
        <begin position="75"/>
        <end position="149"/>
    </location>
</feature>
<dbReference type="InterPro" id="IPR003595">
    <property type="entry name" value="Tyr_Pase_cat"/>
</dbReference>
<dbReference type="GO" id="GO:0004725">
    <property type="term" value="F:protein tyrosine phosphatase activity"/>
    <property type="evidence" value="ECO:0000318"/>
    <property type="project" value="GO_Central"/>
</dbReference>
<proteinExistence type="predicted"/>
<dbReference type="STRING" id="7070.A0A139WI40"/>
<sequence>MVANFFEKGKRMCAEYWPPKEGTMFECGLMHVDLVTEEKYEYYDKRKFEVHYYESTRSIQHFQLKWNSDDFLYPNSFIPIVTELRGIRQSSSYPILIHSGLGTDRTGTLILCDLALEMLEKRNNVNFFILTNSLRIQRRNIISTPQHYVLAHLIVSEYLLQKDCQVKSDDQSEMFTKQQRQEQLNYIKRLCKQDKTILLWKNNPKNVTQILVDGYAKPLKYLVIPRRANDEFWRLVTDYIIGDSEANGESIHCIVMLNKCKRVLWPCVIEWNKSVVKVNCSNITTTSHYVLSEISLELCHEYSTDNAQDSKNIMFYEIHEDHKMAPDHILKIITDVEQFKQIVVSCNDGISMSGLFVAVSHIVETYQMEQRIDVCNAIRTVRRSGVNFINSSVSLEQM</sequence>
<dbReference type="PROSITE" id="PS50055">
    <property type="entry name" value="TYR_PHOSPHATASE_PTP"/>
    <property type="match status" value="2"/>
</dbReference>
<dbReference type="EMBL" id="KQ971342">
    <property type="protein sequence ID" value="KYB27596.1"/>
    <property type="molecule type" value="Genomic_DNA"/>
</dbReference>
<dbReference type="PROSITE" id="PS50056">
    <property type="entry name" value="TYR_PHOSPHATASE_2"/>
    <property type="match status" value="2"/>
</dbReference>
<keyword evidence="4" id="KW-1185">Reference proteome</keyword>
<evidence type="ECO:0000313" key="3">
    <source>
        <dbReference type="EMBL" id="KYB27596.1"/>
    </source>
</evidence>
<protein>
    <submittedName>
        <fullName evidence="3">Tyrosine-protein phosphatase 69D-like Protein</fullName>
    </submittedName>
</protein>
<dbReference type="SMART" id="SM00194">
    <property type="entry name" value="PTPc"/>
    <property type="match status" value="1"/>
</dbReference>
<dbReference type="InterPro" id="IPR050348">
    <property type="entry name" value="Protein-Tyr_Phosphatase"/>
</dbReference>
<dbReference type="GO" id="GO:0048666">
    <property type="term" value="P:neuron development"/>
    <property type="evidence" value="ECO:0007669"/>
    <property type="project" value="UniProtKB-ARBA"/>
</dbReference>
<dbReference type="Pfam" id="PF00102">
    <property type="entry name" value="Y_phosphatase"/>
    <property type="match status" value="2"/>
</dbReference>
<dbReference type="OMA" id="CHEYSTD"/>
<dbReference type="InterPro" id="IPR000387">
    <property type="entry name" value="Tyr_Pase_dom"/>
</dbReference>
<organism evidence="3 4">
    <name type="scientific">Tribolium castaneum</name>
    <name type="common">Red flour beetle</name>
    <dbReference type="NCBI Taxonomy" id="7070"/>
    <lineage>
        <taxon>Eukaryota</taxon>
        <taxon>Metazoa</taxon>
        <taxon>Ecdysozoa</taxon>
        <taxon>Arthropoda</taxon>
        <taxon>Hexapoda</taxon>
        <taxon>Insecta</taxon>
        <taxon>Pterygota</taxon>
        <taxon>Neoptera</taxon>
        <taxon>Endopterygota</taxon>
        <taxon>Coleoptera</taxon>
        <taxon>Polyphaga</taxon>
        <taxon>Cucujiformia</taxon>
        <taxon>Tenebrionidae</taxon>
        <taxon>Tenebrionidae incertae sedis</taxon>
        <taxon>Tribolium</taxon>
    </lineage>
</organism>
<dbReference type="PANTHER" id="PTHR19134:SF551">
    <property type="entry name" value="TYROSINE-PROTEIN PHOSPHATASE 69D-LIKE PROTEIN"/>
    <property type="match status" value="1"/>
</dbReference>
<feature type="domain" description="Tyrosine specific protein phosphatases" evidence="2">
    <location>
        <begin position="327"/>
        <end position="396"/>
    </location>
</feature>
<feature type="domain" description="Tyrosine-protein phosphatase" evidence="1">
    <location>
        <begin position="1"/>
        <end position="158"/>
    </location>
</feature>
<dbReference type="GO" id="GO:0007165">
    <property type="term" value="P:signal transduction"/>
    <property type="evidence" value="ECO:0000318"/>
    <property type="project" value="GO_Central"/>
</dbReference>
<name>A0A139WI40_TRICA</name>
<dbReference type="AlphaFoldDB" id="A0A139WI40"/>
<evidence type="ECO:0000259" key="1">
    <source>
        <dbReference type="PROSITE" id="PS50055"/>
    </source>
</evidence>
<dbReference type="InterPro" id="IPR029021">
    <property type="entry name" value="Prot-tyrosine_phosphatase-like"/>
</dbReference>
<dbReference type="SUPFAM" id="SSF52799">
    <property type="entry name" value="(Phosphotyrosine protein) phosphatases II"/>
    <property type="match status" value="2"/>
</dbReference>
<dbReference type="Gene3D" id="3.90.190.10">
    <property type="entry name" value="Protein tyrosine phosphatase superfamily"/>
    <property type="match status" value="2"/>
</dbReference>
<evidence type="ECO:0000313" key="4">
    <source>
        <dbReference type="Proteomes" id="UP000007266"/>
    </source>
</evidence>
<dbReference type="InterPro" id="IPR000242">
    <property type="entry name" value="PTP_cat"/>
</dbReference>
<dbReference type="SMART" id="SM00404">
    <property type="entry name" value="PTPc_motif"/>
    <property type="match status" value="1"/>
</dbReference>
<dbReference type="InParanoid" id="A0A139WI40"/>